<evidence type="ECO:0000313" key="1">
    <source>
        <dbReference type="EMBL" id="KAK0740501.1"/>
    </source>
</evidence>
<sequence length="267" mass="28834">MPCIKAILCDPVGLSWSMAMTQAAQSLETRATSTLAPGPRRACVVQRPRFCDGASDRQGPSTALHTSHTLPDHHILICLVPCPADLAHVLRDMLPSGPAPAPGGLPAESLAGPAEVIPLASLARVQLAPLAIGDSAAIPGMTRRAAWSPWRRWVVISPLPAVIVQPRASAHFAVFDTTETLTLGRVLGSGADRTEHDALEEAGASPTTIHQDVPSRVERCHLDDMSPQKSERYRFRLRTVCEVTSTQDVDAATAMFPLMHRFQRQRQ</sequence>
<protein>
    <submittedName>
        <fullName evidence="1">Uncharacterized protein</fullName>
    </submittedName>
</protein>
<name>A0AA40EJI7_9PEZI</name>
<comment type="caution">
    <text evidence="1">The sequence shown here is derived from an EMBL/GenBank/DDBJ whole genome shotgun (WGS) entry which is preliminary data.</text>
</comment>
<accession>A0AA40EJI7</accession>
<evidence type="ECO:0000313" key="2">
    <source>
        <dbReference type="Proteomes" id="UP001172155"/>
    </source>
</evidence>
<keyword evidence="2" id="KW-1185">Reference proteome</keyword>
<proteinExistence type="predicted"/>
<dbReference type="AlphaFoldDB" id="A0AA40EJI7"/>
<dbReference type="Proteomes" id="UP001172155">
    <property type="component" value="Unassembled WGS sequence"/>
</dbReference>
<reference evidence="1" key="1">
    <citation type="submission" date="2023-06" db="EMBL/GenBank/DDBJ databases">
        <title>Genome-scale phylogeny and comparative genomics of the fungal order Sordariales.</title>
        <authorList>
            <consortium name="Lawrence Berkeley National Laboratory"/>
            <person name="Hensen N."/>
            <person name="Bonometti L."/>
            <person name="Westerberg I."/>
            <person name="Brannstrom I.O."/>
            <person name="Guillou S."/>
            <person name="Cros-Aarteil S."/>
            <person name="Calhoun S."/>
            <person name="Haridas S."/>
            <person name="Kuo A."/>
            <person name="Mondo S."/>
            <person name="Pangilinan J."/>
            <person name="Riley R."/>
            <person name="LaButti K."/>
            <person name="Andreopoulos B."/>
            <person name="Lipzen A."/>
            <person name="Chen C."/>
            <person name="Yanf M."/>
            <person name="Daum C."/>
            <person name="Ng V."/>
            <person name="Clum A."/>
            <person name="Steindorff A."/>
            <person name="Ohm R."/>
            <person name="Martin F."/>
            <person name="Silar P."/>
            <person name="Natvig D."/>
            <person name="Lalanne C."/>
            <person name="Gautier V."/>
            <person name="Ament-velasquez S.L."/>
            <person name="Kruys A."/>
            <person name="Hutchinson M.I."/>
            <person name="Powell A.J."/>
            <person name="Barry K."/>
            <person name="Miller A.N."/>
            <person name="Grigoriev I.V."/>
            <person name="Debuchy R."/>
            <person name="Gladieux P."/>
            <person name="Thoren M.H."/>
            <person name="Johannesson H."/>
        </authorList>
    </citation>
    <scope>NUCLEOTIDE SEQUENCE</scope>
    <source>
        <strain evidence="1">SMH3187-1</strain>
    </source>
</reference>
<dbReference type="EMBL" id="JAUKUD010000006">
    <property type="protein sequence ID" value="KAK0740501.1"/>
    <property type="molecule type" value="Genomic_DNA"/>
</dbReference>
<organism evidence="1 2">
    <name type="scientific">Schizothecium vesticola</name>
    <dbReference type="NCBI Taxonomy" id="314040"/>
    <lineage>
        <taxon>Eukaryota</taxon>
        <taxon>Fungi</taxon>
        <taxon>Dikarya</taxon>
        <taxon>Ascomycota</taxon>
        <taxon>Pezizomycotina</taxon>
        <taxon>Sordariomycetes</taxon>
        <taxon>Sordariomycetidae</taxon>
        <taxon>Sordariales</taxon>
        <taxon>Schizotheciaceae</taxon>
        <taxon>Schizothecium</taxon>
    </lineage>
</organism>
<gene>
    <name evidence="1" type="ORF">B0T18DRAFT_210359</name>
</gene>